<protein>
    <submittedName>
        <fullName evidence="1">Uncharacterized protein</fullName>
    </submittedName>
</protein>
<dbReference type="Proteomes" id="UP001152622">
    <property type="component" value="Chromosome 8"/>
</dbReference>
<accession>A0A9Q1F5X1</accession>
<keyword evidence="2" id="KW-1185">Reference proteome</keyword>
<evidence type="ECO:0000313" key="1">
    <source>
        <dbReference type="EMBL" id="KAJ8351688.1"/>
    </source>
</evidence>
<evidence type="ECO:0000313" key="2">
    <source>
        <dbReference type="Proteomes" id="UP001152622"/>
    </source>
</evidence>
<organism evidence="1 2">
    <name type="scientific">Synaphobranchus kaupii</name>
    <name type="common">Kaup's arrowtooth eel</name>
    <dbReference type="NCBI Taxonomy" id="118154"/>
    <lineage>
        <taxon>Eukaryota</taxon>
        <taxon>Metazoa</taxon>
        <taxon>Chordata</taxon>
        <taxon>Craniata</taxon>
        <taxon>Vertebrata</taxon>
        <taxon>Euteleostomi</taxon>
        <taxon>Actinopterygii</taxon>
        <taxon>Neopterygii</taxon>
        <taxon>Teleostei</taxon>
        <taxon>Anguilliformes</taxon>
        <taxon>Synaphobranchidae</taxon>
        <taxon>Synaphobranchus</taxon>
    </lineage>
</organism>
<reference evidence="1" key="1">
    <citation type="journal article" date="2023" name="Science">
        <title>Genome structures resolve the early diversification of teleost fishes.</title>
        <authorList>
            <person name="Parey E."/>
            <person name="Louis A."/>
            <person name="Montfort J."/>
            <person name="Bouchez O."/>
            <person name="Roques C."/>
            <person name="Iampietro C."/>
            <person name="Lluch J."/>
            <person name="Castinel A."/>
            <person name="Donnadieu C."/>
            <person name="Desvignes T."/>
            <person name="Floi Bucao C."/>
            <person name="Jouanno E."/>
            <person name="Wen M."/>
            <person name="Mejri S."/>
            <person name="Dirks R."/>
            <person name="Jansen H."/>
            <person name="Henkel C."/>
            <person name="Chen W.J."/>
            <person name="Zahm M."/>
            <person name="Cabau C."/>
            <person name="Klopp C."/>
            <person name="Thompson A.W."/>
            <person name="Robinson-Rechavi M."/>
            <person name="Braasch I."/>
            <person name="Lecointre G."/>
            <person name="Bobe J."/>
            <person name="Postlethwait J.H."/>
            <person name="Berthelot C."/>
            <person name="Roest Crollius H."/>
            <person name="Guiguen Y."/>
        </authorList>
    </citation>
    <scope>NUCLEOTIDE SEQUENCE</scope>
    <source>
        <strain evidence="1">WJC10195</strain>
    </source>
</reference>
<dbReference type="AlphaFoldDB" id="A0A9Q1F5X1"/>
<comment type="caution">
    <text evidence="1">The sequence shown here is derived from an EMBL/GenBank/DDBJ whole genome shotgun (WGS) entry which is preliminary data.</text>
</comment>
<name>A0A9Q1F5X1_SYNKA</name>
<sequence length="97" mass="10693">MAGDLQRRPDLHFKYRASGTQEQHCQLASATCALMQLAEGKLKVAVESFQRDEADDVVHGAAQDLVPPRLKALALRELRGVWMEAMMVLTNGNSATQ</sequence>
<dbReference type="EMBL" id="JAINUF010000008">
    <property type="protein sequence ID" value="KAJ8351688.1"/>
    <property type="molecule type" value="Genomic_DNA"/>
</dbReference>
<proteinExistence type="predicted"/>
<gene>
    <name evidence="1" type="ORF">SKAU_G00231640</name>
</gene>